<dbReference type="AlphaFoldDB" id="A0A919VBG2"/>
<sequence>MRLNLAKIEVALLQSVKADPSVIGTILFAPGQTTAGFSADYRILSAVAEGRAEAEHKSARWKTFYPWLAAATGEDGENDVVGTEFGYGPGFLLDPGQVVAIAHGLMGEGWGVHHRSAGKGGRRL</sequence>
<keyword evidence="2" id="KW-1185">Reference proteome</keyword>
<protein>
    <submittedName>
        <fullName evidence="1">Uncharacterized protein</fullName>
    </submittedName>
</protein>
<evidence type="ECO:0000313" key="1">
    <source>
        <dbReference type="EMBL" id="GII97561.1"/>
    </source>
</evidence>
<comment type="caution">
    <text evidence="1">The sequence shown here is derived from an EMBL/GenBank/DDBJ whole genome shotgun (WGS) entry which is preliminary data.</text>
</comment>
<evidence type="ECO:0000313" key="2">
    <source>
        <dbReference type="Proteomes" id="UP000606172"/>
    </source>
</evidence>
<gene>
    <name evidence="1" type="ORF">Ssi02_77920</name>
</gene>
<accession>A0A919VBG2</accession>
<dbReference type="EMBL" id="BOOW01000063">
    <property type="protein sequence ID" value="GII97561.1"/>
    <property type="molecule type" value="Genomic_DNA"/>
</dbReference>
<reference evidence="1" key="1">
    <citation type="submission" date="2021-01" db="EMBL/GenBank/DDBJ databases">
        <title>Whole genome shotgun sequence of Sinosporangium siamense NBRC 109515.</title>
        <authorList>
            <person name="Komaki H."/>
            <person name="Tamura T."/>
        </authorList>
    </citation>
    <scope>NUCLEOTIDE SEQUENCE</scope>
    <source>
        <strain evidence="1">NBRC 109515</strain>
    </source>
</reference>
<name>A0A919VBG2_9ACTN</name>
<dbReference type="Proteomes" id="UP000606172">
    <property type="component" value="Unassembled WGS sequence"/>
</dbReference>
<organism evidence="1 2">
    <name type="scientific">Sinosporangium siamense</name>
    <dbReference type="NCBI Taxonomy" id="1367973"/>
    <lineage>
        <taxon>Bacteria</taxon>
        <taxon>Bacillati</taxon>
        <taxon>Actinomycetota</taxon>
        <taxon>Actinomycetes</taxon>
        <taxon>Streptosporangiales</taxon>
        <taxon>Streptosporangiaceae</taxon>
        <taxon>Sinosporangium</taxon>
    </lineage>
</organism>
<proteinExistence type="predicted"/>